<keyword evidence="6 9" id="KW-0067">ATP-binding</keyword>
<evidence type="ECO:0000256" key="2">
    <source>
        <dbReference type="ARBA" id="ARBA00022527"/>
    </source>
</evidence>
<dbReference type="GO" id="GO:0005524">
    <property type="term" value="F:ATP binding"/>
    <property type="evidence" value="ECO:0007669"/>
    <property type="project" value="UniProtKB-UniRule"/>
</dbReference>
<keyword evidence="3" id="KW-0808">Transferase</keyword>
<dbReference type="InterPro" id="IPR008271">
    <property type="entry name" value="Ser/Thr_kinase_AS"/>
</dbReference>
<sequence>MIPPAHSTHTFRSECEDYTESDDEGQRDYKPGGYHPVKIGEVYHGRYRIEAKLGWGHFSTVWLASDWKVRTPAPRYVAIKFQKSAHHYFEAAHDEIELLKTSNCPPIRVPSYAESASKALELATLPAGSGVVDLVDYFVHEGPHGTHVCMVFEVMGPNLLQLIKQYSFQGIPFDLARKISVHVLVGLDHLHRRCHIIHTDLKPENVLVSRDVIPLTTNMVQHLQKEHQAQTTEQQSQNTGNNTNRRNPPKSKTSLNNKLSCPPSANAPRVRMPPECE</sequence>
<evidence type="ECO:0000256" key="11">
    <source>
        <dbReference type="SAM" id="MobiDB-lite"/>
    </source>
</evidence>
<reference evidence="13" key="1">
    <citation type="submission" date="2013-12" db="EMBL/GenBank/DDBJ databases">
        <authorList>
            <person name="Omoto C.K."/>
            <person name="Sibley D."/>
            <person name="Venepally P."/>
            <person name="Hadjithomas M."/>
            <person name="Karamycheva S."/>
            <person name="Brunk B."/>
            <person name="Roos D."/>
            <person name="Caler E."/>
            <person name="Lorenzi H."/>
        </authorList>
    </citation>
    <scope>NUCLEOTIDE SEQUENCE</scope>
</reference>
<name>A0A023B907_GRENI</name>
<dbReference type="InterPro" id="IPR017441">
    <property type="entry name" value="Protein_kinase_ATP_BS"/>
</dbReference>
<comment type="catalytic activity">
    <reaction evidence="8">
        <text>L-seryl-[protein] + ATP = O-phospho-L-seryl-[protein] + ADP + H(+)</text>
        <dbReference type="Rhea" id="RHEA:17989"/>
        <dbReference type="Rhea" id="RHEA-COMP:9863"/>
        <dbReference type="Rhea" id="RHEA-COMP:11604"/>
        <dbReference type="ChEBI" id="CHEBI:15378"/>
        <dbReference type="ChEBI" id="CHEBI:29999"/>
        <dbReference type="ChEBI" id="CHEBI:30616"/>
        <dbReference type="ChEBI" id="CHEBI:83421"/>
        <dbReference type="ChEBI" id="CHEBI:456216"/>
        <dbReference type="EC" id="2.7.11.1"/>
    </reaction>
</comment>
<dbReference type="OrthoDB" id="2649at2759"/>
<dbReference type="PANTHER" id="PTHR47634:SF9">
    <property type="entry name" value="PROTEIN KINASE DOMAIN-CONTAINING PROTEIN-RELATED"/>
    <property type="match status" value="1"/>
</dbReference>
<proteinExistence type="inferred from homology"/>
<dbReference type="SMART" id="SM00220">
    <property type="entry name" value="S_TKc"/>
    <property type="match status" value="1"/>
</dbReference>
<dbReference type="eggNOG" id="KOG1290">
    <property type="taxonomic scope" value="Eukaryota"/>
</dbReference>
<dbReference type="Gene3D" id="3.30.200.20">
    <property type="entry name" value="Phosphorylase Kinase, domain 1"/>
    <property type="match status" value="1"/>
</dbReference>
<dbReference type="GO" id="GO:0000245">
    <property type="term" value="P:spliceosomal complex assembly"/>
    <property type="evidence" value="ECO:0007669"/>
    <property type="project" value="TreeGrafter"/>
</dbReference>
<dbReference type="VEuPathDB" id="CryptoDB:GNI_054440"/>
<comment type="similarity">
    <text evidence="10">Belongs to the protein kinase superfamily.</text>
</comment>
<dbReference type="SUPFAM" id="SSF56112">
    <property type="entry name" value="Protein kinase-like (PK-like)"/>
    <property type="match status" value="1"/>
</dbReference>
<dbReference type="InterPro" id="IPR000719">
    <property type="entry name" value="Prot_kinase_dom"/>
</dbReference>
<dbReference type="EC" id="2.7.11.1" evidence="1"/>
<evidence type="ECO:0000313" key="13">
    <source>
        <dbReference type="EMBL" id="EZG70691.1"/>
    </source>
</evidence>
<feature type="domain" description="Protein kinase" evidence="12">
    <location>
        <begin position="47"/>
        <end position="277"/>
    </location>
</feature>
<dbReference type="GO" id="GO:0004674">
    <property type="term" value="F:protein serine/threonine kinase activity"/>
    <property type="evidence" value="ECO:0007669"/>
    <property type="project" value="UniProtKB-KW"/>
</dbReference>
<dbReference type="PANTHER" id="PTHR47634">
    <property type="entry name" value="PROTEIN KINASE DOMAIN-CONTAINING PROTEIN-RELATED"/>
    <property type="match status" value="1"/>
</dbReference>
<feature type="region of interest" description="Disordered" evidence="11">
    <location>
        <begin position="223"/>
        <end position="277"/>
    </location>
</feature>
<evidence type="ECO:0000256" key="7">
    <source>
        <dbReference type="ARBA" id="ARBA00047899"/>
    </source>
</evidence>
<evidence type="ECO:0000313" key="14">
    <source>
        <dbReference type="Proteomes" id="UP000019763"/>
    </source>
</evidence>
<dbReference type="PROSITE" id="PS00107">
    <property type="entry name" value="PROTEIN_KINASE_ATP"/>
    <property type="match status" value="1"/>
</dbReference>
<accession>A0A023B907</accession>
<evidence type="ECO:0000256" key="10">
    <source>
        <dbReference type="RuleBase" id="RU000304"/>
    </source>
</evidence>
<evidence type="ECO:0000256" key="3">
    <source>
        <dbReference type="ARBA" id="ARBA00022679"/>
    </source>
</evidence>
<dbReference type="GeneID" id="22911996"/>
<evidence type="ECO:0000256" key="6">
    <source>
        <dbReference type="ARBA" id="ARBA00022840"/>
    </source>
</evidence>
<dbReference type="GO" id="GO:0050684">
    <property type="term" value="P:regulation of mRNA processing"/>
    <property type="evidence" value="ECO:0007669"/>
    <property type="project" value="TreeGrafter"/>
</dbReference>
<dbReference type="Pfam" id="PF00069">
    <property type="entry name" value="Pkinase"/>
    <property type="match status" value="1"/>
</dbReference>
<protein>
    <recommendedName>
        <fullName evidence="1">non-specific serine/threonine protein kinase</fullName>
        <ecNumber evidence="1">2.7.11.1</ecNumber>
    </recommendedName>
</protein>
<evidence type="ECO:0000256" key="8">
    <source>
        <dbReference type="ARBA" id="ARBA00048679"/>
    </source>
</evidence>
<dbReference type="OMA" id="ECEDYTE"/>
<dbReference type="RefSeq" id="XP_011129874.1">
    <property type="nucleotide sequence ID" value="XM_011131572.1"/>
</dbReference>
<comment type="catalytic activity">
    <reaction evidence="7">
        <text>L-threonyl-[protein] + ATP = O-phospho-L-threonyl-[protein] + ADP + H(+)</text>
        <dbReference type="Rhea" id="RHEA:46608"/>
        <dbReference type="Rhea" id="RHEA-COMP:11060"/>
        <dbReference type="Rhea" id="RHEA-COMP:11605"/>
        <dbReference type="ChEBI" id="CHEBI:15378"/>
        <dbReference type="ChEBI" id="CHEBI:30013"/>
        <dbReference type="ChEBI" id="CHEBI:30616"/>
        <dbReference type="ChEBI" id="CHEBI:61977"/>
        <dbReference type="ChEBI" id="CHEBI:456216"/>
        <dbReference type="EC" id="2.7.11.1"/>
    </reaction>
</comment>
<keyword evidence="14" id="KW-1185">Reference proteome</keyword>
<keyword evidence="2 10" id="KW-0723">Serine/threonine-protein kinase</keyword>
<evidence type="ECO:0000256" key="5">
    <source>
        <dbReference type="ARBA" id="ARBA00022777"/>
    </source>
</evidence>
<evidence type="ECO:0000256" key="9">
    <source>
        <dbReference type="PROSITE-ProRule" id="PRU10141"/>
    </source>
</evidence>
<dbReference type="InterPro" id="IPR011009">
    <property type="entry name" value="Kinase-like_dom_sf"/>
</dbReference>
<dbReference type="EMBL" id="AFNH02000416">
    <property type="protein sequence ID" value="EZG70691.1"/>
    <property type="molecule type" value="Genomic_DNA"/>
</dbReference>
<dbReference type="PROSITE" id="PS50011">
    <property type="entry name" value="PROTEIN_KINASE_DOM"/>
    <property type="match status" value="1"/>
</dbReference>
<dbReference type="Gene3D" id="1.10.510.10">
    <property type="entry name" value="Transferase(Phosphotransferase) domain 1"/>
    <property type="match status" value="1"/>
</dbReference>
<comment type="caution">
    <text evidence="13">The sequence shown here is derived from an EMBL/GenBank/DDBJ whole genome shotgun (WGS) entry which is preliminary data.</text>
</comment>
<evidence type="ECO:0000256" key="4">
    <source>
        <dbReference type="ARBA" id="ARBA00022741"/>
    </source>
</evidence>
<feature type="region of interest" description="Disordered" evidence="11">
    <location>
        <begin position="1"/>
        <end position="32"/>
    </location>
</feature>
<organism evidence="13 14">
    <name type="scientific">Gregarina niphandrodes</name>
    <name type="common">Septate eugregarine</name>
    <dbReference type="NCBI Taxonomy" id="110365"/>
    <lineage>
        <taxon>Eukaryota</taxon>
        <taxon>Sar</taxon>
        <taxon>Alveolata</taxon>
        <taxon>Apicomplexa</taxon>
        <taxon>Conoidasida</taxon>
        <taxon>Gregarinasina</taxon>
        <taxon>Eugregarinorida</taxon>
        <taxon>Gregarinidae</taxon>
        <taxon>Gregarina</taxon>
    </lineage>
</organism>
<dbReference type="InterPro" id="IPR051334">
    <property type="entry name" value="SRPK"/>
</dbReference>
<feature type="non-terminal residue" evidence="13">
    <location>
        <position position="277"/>
    </location>
</feature>
<keyword evidence="4 9" id="KW-0547">Nucleotide-binding</keyword>
<feature type="binding site" evidence="9">
    <location>
        <position position="80"/>
    </location>
    <ligand>
        <name>ATP</name>
        <dbReference type="ChEBI" id="CHEBI:30616"/>
    </ligand>
</feature>
<dbReference type="PROSITE" id="PS00108">
    <property type="entry name" value="PROTEIN_KINASE_ST"/>
    <property type="match status" value="1"/>
</dbReference>
<evidence type="ECO:0000259" key="12">
    <source>
        <dbReference type="PROSITE" id="PS50011"/>
    </source>
</evidence>
<feature type="compositionally biased region" description="Low complexity" evidence="11">
    <location>
        <begin position="230"/>
        <end position="244"/>
    </location>
</feature>
<feature type="compositionally biased region" description="Polar residues" evidence="11">
    <location>
        <begin position="250"/>
        <end position="259"/>
    </location>
</feature>
<dbReference type="Proteomes" id="UP000019763">
    <property type="component" value="Unassembled WGS sequence"/>
</dbReference>
<evidence type="ECO:0000256" key="1">
    <source>
        <dbReference type="ARBA" id="ARBA00012513"/>
    </source>
</evidence>
<dbReference type="AlphaFoldDB" id="A0A023B907"/>
<gene>
    <name evidence="13" type="ORF">GNI_054440</name>
</gene>
<keyword evidence="5 13" id="KW-0418">Kinase</keyword>